<dbReference type="RefSeq" id="WP_087462380.1">
    <property type="nucleotide sequence ID" value="NZ_CP021425.1"/>
</dbReference>
<reference evidence="10 11" key="1">
    <citation type="submission" date="2017-05" db="EMBL/GenBank/DDBJ databases">
        <title>Genomic insights into alkan degradation activity of Oleiphilus messinensis.</title>
        <authorList>
            <person name="Kozyavkin S.A."/>
            <person name="Slesarev A.I."/>
            <person name="Golyshin P.N."/>
            <person name="Korzhenkov A."/>
            <person name="Golyshina O.N."/>
            <person name="Toshchakov S.V."/>
        </authorList>
    </citation>
    <scope>NUCLEOTIDE SEQUENCE [LARGE SCALE GENOMIC DNA]</scope>
    <source>
        <strain evidence="10 11">ME102</strain>
    </source>
</reference>
<evidence type="ECO:0000259" key="9">
    <source>
        <dbReference type="Pfam" id="PF01435"/>
    </source>
</evidence>
<dbReference type="InterPro" id="IPR011990">
    <property type="entry name" value="TPR-like_helical_dom_sf"/>
</dbReference>
<dbReference type="OrthoDB" id="9810445at2"/>
<feature type="compositionally biased region" description="Basic and acidic residues" evidence="8">
    <location>
        <begin position="240"/>
        <end position="251"/>
    </location>
</feature>
<dbReference type="EMBL" id="CP021425">
    <property type="protein sequence ID" value="ARU57484.1"/>
    <property type="molecule type" value="Genomic_DNA"/>
</dbReference>
<dbReference type="SUPFAM" id="SSF48452">
    <property type="entry name" value="TPR-like"/>
    <property type="match status" value="1"/>
</dbReference>
<feature type="repeat" description="TPR" evidence="7">
    <location>
        <begin position="312"/>
        <end position="345"/>
    </location>
</feature>
<dbReference type="Gene3D" id="1.25.40.10">
    <property type="entry name" value="Tetratricopeptide repeat domain"/>
    <property type="match status" value="1"/>
</dbReference>
<keyword evidence="3" id="KW-0479">Metal-binding</keyword>
<name>A0A1Y0IDN8_9GAMM</name>
<dbReference type="GO" id="GO:0046872">
    <property type="term" value="F:metal ion binding"/>
    <property type="evidence" value="ECO:0007669"/>
    <property type="project" value="UniProtKB-KW"/>
</dbReference>
<evidence type="ECO:0000313" key="10">
    <source>
        <dbReference type="EMBL" id="ARU57484.1"/>
    </source>
</evidence>
<dbReference type="PROSITE" id="PS51257">
    <property type="entry name" value="PROKAR_LIPOPROTEIN"/>
    <property type="match status" value="1"/>
</dbReference>
<protein>
    <submittedName>
        <fullName evidence="10">M48 family peptidase</fullName>
    </submittedName>
</protein>
<keyword evidence="6" id="KW-0482">Metalloprotease</keyword>
<evidence type="ECO:0000256" key="3">
    <source>
        <dbReference type="ARBA" id="ARBA00022723"/>
    </source>
</evidence>
<dbReference type="PANTHER" id="PTHR22726:SF1">
    <property type="entry name" value="METALLOENDOPEPTIDASE OMA1, MITOCHONDRIAL"/>
    <property type="match status" value="1"/>
</dbReference>
<accession>A0A1Y0IDN8</accession>
<dbReference type="PROSITE" id="PS50005">
    <property type="entry name" value="TPR"/>
    <property type="match status" value="1"/>
</dbReference>
<proteinExistence type="predicted"/>
<dbReference type="InterPro" id="IPR001915">
    <property type="entry name" value="Peptidase_M48"/>
</dbReference>
<dbReference type="Proteomes" id="UP000196027">
    <property type="component" value="Chromosome"/>
</dbReference>
<dbReference type="Gene3D" id="3.30.2010.10">
    <property type="entry name" value="Metalloproteases ('zincins'), catalytic domain"/>
    <property type="match status" value="1"/>
</dbReference>
<sequence length="518" mass="56979">MHYSKVILTIICSFTVLWLSGCAVNPVTGESQLMIISEAEEIKIGQEQYAPAQQSQGGQFYLDPELTFYLKTVGNKLAQVSDRPDLPYEFVVLNNSVPNAWALPSGKIAVNRGLLIELDNEAQLAAVLGHEIVHAAARHSAQRMQQGMLANVAVAGLGMALGENEYAGLVMGGAALGAKLTMAKYGRDHELESDHYGMKYMSKAGYDLNEAVTLQEIFVRLSEGRKSGWLDGLFASHPPSPERVEENRKTAQDFPPGNFKGTQAYQTATAYLRKTKPAYDAHDKALNAAQKKNYSEGLELVNSALRIEPNEAMFYALRGDIYQAQGNDRAALKDYDKAVALYPELFSNYLKRGQSNEKLGNDKQAESDYAKSNTLLPTALATLKLGTLAVNQGNTRKAQSYFSQLESAQGVYGDQARLQLAQIELPDNPSKYLKTQLKVNRKGEVLIAVVNQSGINVQISRVETILYDSAGNAVARKFWSFPYKIKAGERSPFVKDPVANPLPKGYKLKTQVVEARLL</sequence>
<dbReference type="Pfam" id="PF13181">
    <property type="entry name" value="TPR_8"/>
    <property type="match status" value="1"/>
</dbReference>
<gene>
    <name evidence="10" type="ORF">OLMES_3446</name>
</gene>
<dbReference type="GO" id="GO:0051603">
    <property type="term" value="P:proteolysis involved in protein catabolic process"/>
    <property type="evidence" value="ECO:0007669"/>
    <property type="project" value="TreeGrafter"/>
</dbReference>
<evidence type="ECO:0000256" key="1">
    <source>
        <dbReference type="ARBA" id="ARBA00001947"/>
    </source>
</evidence>
<dbReference type="InterPro" id="IPR019734">
    <property type="entry name" value="TPR_rpt"/>
</dbReference>
<evidence type="ECO:0000256" key="5">
    <source>
        <dbReference type="ARBA" id="ARBA00022833"/>
    </source>
</evidence>
<evidence type="ECO:0000313" key="11">
    <source>
        <dbReference type="Proteomes" id="UP000196027"/>
    </source>
</evidence>
<organism evidence="10 11">
    <name type="scientific">Oleiphilus messinensis</name>
    <dbReference type="NCBI Taxonomy" id="141451"/>
    <lineage>
        <taxon>Bacteria</taxon>
        <taxon>Pseudomonadati</taxon>
        <taxon>Pseudomonadota</taxon>
        <taxon>Gammaproteobacteria</taxon>
        <taxon>Oceanospirillales</taxon>
        <taxon>Oleiphilaceae</taxon>
        <taxon>Oleiphilus</taxon>
    </lineage>
</organism>
<dbReference type="Pfam" id="PF01435">
    <property type="entry name" value="Peptidase_M48"/>
    <property type="match status" value="1"/>
</dbReference>
<feature type="region of interest" description="Disordered" evidence="8">
    <location>
        <begin position="237"/>
        <end position="259"/>
    </location>
</feature>
<evidence type="ECO:0000256" key="2">
    <source>
        <dbReference type="ARBA" id="ARBA00022670"/>
    </source>
</evidence>
<keyword evidence="2" id="KW-0645">Protease</keyword>
<comment type="cofactor">
    <cofactor evidence="1">
        <name>Zn(2+)</name>
        <dbReference type="ChEBI" id="CHEBI:29105"/>
    </cofactor>
</comment>
<evidence type="ECO:0000256" key="8">
    <source>
        <dbReference type="SAM" id="MobiDB-lite"/>
    </source>
</evidence>
<keyword evidence="7" id="KW-0802">TPR repeat</keyword>
<dbReference type="SMART" id="SM00028">
    <property type="entry name" value="TPR"/>
    <property type="match status" value="3"/>
</dbReference>
<dbReference type="GO" id="GO:0016020">
    <property type="term" value="C:membrane"/>
    <property type="evidence" value="ECO:0007669"/>
    <property type="project" value="TreeGrafter"/>
</dbReference>
<dbReference type="InterPro" id="IPR051156">
    <property type="entry name" value="Mito/Outer_Membr_Metalloprot"/>
</dbReference>
<keyword evidence="5" id="KW-0862">Zinc</keyword>
<dbReference type="KEGG" id="ome:OLMES_3446"/>
<keyword evidence="11" id="KW-1185">Reference proteome</keyword>
<dbReference type="GO" id="GO:0004222">
    <property type="term" value="F:metalloendopeptidase activity"/>
    <property type="evidence" value="ECO:0007669"/>
    <property type="project" value="InterPro"/>
</dbReference>
<dbReference type="AlphaFoldDB" id="A0A1Y0IDN8"/>
<feature type="domain" description="Peptidase M48" evidence="9">
    <location>
        <begin position="69"/>
        <end position="249"/>
    </location>
</feature>
<evidence type="ECO:0000256" key="7">
    <source>
        <dbReference type="PROSITE-ProRule" id="PRU00339"/>
    </source>
</evidence>
<evidence type="ECO:0000256" key="6">
    <source>
        <dbReference type="ARBA" id="ARBA00023049"/>
    </source>
</evidence>
<evidence type="ECO:0000256" key="4">
    <source>
        <dbReference type="ARBA" id="ARBA00022801"/>
    </source>
</evidence>
<dbReference type="PANTHER" id="PTHR22726">
    <property type="entry name" value="METALLOENDOPEPTIDASE OMA1"/>
    <property type="match status" value="1"/>
</dbReference>
<keyword evidence="4" id="KW-0378">Hydrolase</keyword>